<feature type="compositionally biased region" description="Basic and acidic residues" evidence="1">
    <location>
        <begin position="9"/>
        <end position="18"/>
    </location>
</feature>
<keyword evidence="3" id="KW-1185">Reference proteome</keyword>
<dbReference type="AlphaFoldDB" id="A0A840C5N5"/>
<evidence type="ECO:0000313" key="3">
    <source>
        <dbReference type="Proteomes" id="UP000577362"/>
    </source>
</evidence>
<comment type="caution">
    <text evidence="2">The sequence shown here is derived from an EMBL/GenBank/DDBJ whole genome shotgun (WGS) entry which is preliminary data.</text>
</comment>
<feature type="region of interest" description="Disordered" evidence="1">
    <location>
        <begin position="1"/>
        <end position="22"/>
    </location>
</feature>
<sequence>MPLTGPRNTVERKPRERQFPVAQNADIHQGGLVVLDGGLAKPGRSAAGLACVGIAVAGVRNTGADGAAVVNVRSGCFRFENDATTPVTYADVGAEVFLVDDETVSSDGTGRSPAGICFDLDELGVWVTVG</sequence>
<protein>
    <submittedName>
        <fullName evidence="2">Uncharacterized protein</fullName>
    </submittedName>
</protein>
<dbReference type="Proteomes" id="UP000577362">
    <property type="component" value="Unassembled WGS sequence"/>
</dbReference>
<dbReference type="EMBL" id="JACIEN010000003">
    <property type="protein sequence ID" value="MBB4018226.1"/>
    <property type="molecule type" value="Genomic_DNA"/>
</dbReference>
<gene>
    <name evidence="2" type="ORF">GGR16_003260</name>
</gene>
<name>A0A840C5N5_9HYPH</name>
<proteinExistence type="predicted"/>
<reference evidence="2 3" key="1">
    <citation type="submission" date="2020-08" db="EMBL/GenBank/DDBJ databases">
        <title>Genomic Encyclopedia of Type Strains, Phase IV (KMG-IV): sequencing the most valuable type-strain genomes for metagenomic binning, comparative biology and taxonomic classification.</title>
        <authorList>
            <person name="Goeker M."/>
        </authorList>
    </citation>
    <scope>NUCLEOTIDE SEQUENCE [LARGE SCALE GENOMIC DNA]</scope>
    <source>
        <strain evidence="2 3">DSM 103737</strain>
    </source>
</reference>
<evidence type="ECO:0000313" key="2">
    <source>
        <dbReference type="EMBL" id="MBB4018226.1"/>
    </source>
</evidence>
<organism evidence="2 3">
    <name type="scientific">Chelatococcus caeni</name>
    <dbReference type="NCBI Taxonomy" id="1348468"/>
    <lineage>
        <taxon>Bacteria</taxon>
        <taxon>Pseudomonadati</taxon>
        <taxon>Pseudomonadota</taxon>
        <taxon>Alphaproteobacteria</taxon>
        <taxon>Hyphomicrobiales</taxon>
        <taxon>Chelatococcaceae</taxon>
        <taxon>Chelatococcus</taxon>
    </lineage>
</organism>
<dbReference type="RefSeq" id="WP_183317220.1">
    <property type="nucleotide sequence ID" value="NZ_JACIEN010000003.1"/>
</dbReference>
<evidence type="ECO:0000256" key="1">
    <source>
        <dbReference type="SAM" id="MobiDB-lite"/>
    </source>
</evidence>
<accession>A0A840C5N5</accession>